<reference evidence="1 2" key="1">
    <citation type="journal article" date="2022" name="Genome Biol. Evol.">
        <title>The Spruce Budworm Genome: Reconstructing the Evolutionary History of Antifreeze Proteins.</title>
        <authorList>
            <person name="Beliveau C."/>
            <person name="Gagne P."/>
            <person name="Picq S."/>
            <person name="Vernygora O."/>
            <person name="Keeling C.I."/>
            <person name="Pinkney K."/>
            <person name="Doucet D."/>
            <person name="Wen F."/>
            <person name="Johnston J.S."/>
            <person name="Maaroufi H."/>
            <person name="Boyle B."/>
            <person name="Laroche J."/>
            <person name="Dewar K."/>
            <person name="Juretic N."/>
            <person name="Blackburn G."/>
            <person name="Nisole A."/>
            <person name="Brunet B."/>
            <person name="Brandao M."/>
            <person name="Lumley L."/>
            <person name="Duan J."/>
            <person name="Quan G."/>
            <person name="Lucarotti C.J."/>
            <person name="Roe A.D."/>
            <person name="Sperling F.A.H."/>
            <person name="Levesque R.C."/>
            <person name="Cusson M."/>
        </authorList>
    </citation>
    <scope>NUCLEOTIDE SEQUENCE [LARGE SCALE GENOMIC DNA]</scope>
    <source>
        <strain evidence="1">Glfc:IPQL:Cfum</strain>
    </source>
</reference>
<dbReference type="Proteomes" id="UP001064048">
    <property type="component" value="Chromosome 11"/>
</dbReference>
<evidence type="ECO:0000313" key="2">
    <source>
        <dbReference type="Proteomes" id="UP001064048"/>
    </source>
</evidence>
<protein>
    <submittedName>
        <fullName evidence="1">Uncharacterized protein</fullName>
    </submittedName>
</protein>
<proteinExistence type="predicted"/>
<organism evidence="1 2">
    <name type="scientific">Choristoneura fumiferana</name>
    <name type="common">Spruce budworm moth</name>
    <name type="synonym">Archips fumiferana</name>
    <dbReference type="NCBI Taxonomy" id="7141"/>
    <lineage>
        <taxon>Eukaryota</taxon>
        <taxon>Metazoa</taxon>
        <taxon>Ecdysozoa</taxon>
        <taxon>Arthropoda</taxon>
        <taxon>Hexapoda</taxon>
        <taxon>Insecta</taxon>
        <taxon>Pterygota</taxon>
        <taxon>Neoptera</taxon>
        <taxon>Endopterygota</taxon>
        <taxon>Lepidoptera</taxon>
        <taxon>Glossata</taxon>
        <taxon>Ditrysia</taxon>
        <taxon>Tortricoidea</taxon>
        <taxon>Tortricidae</taxon>
        <taxon>Tortricinae</taxon>
        <taxon>Choristoneura</taxon>
    </lineage>
</organism>
<dbReference type="EMBL" id="CM046111">
    <property type="protein sequence ID" value="KAI8425112.1"/>
    <property type="molecule type" value="Genomic_DNA"/>
</dbReference>
<accession>A0ACC0JLS3</accession>
<sequence length="337" mass="37047">MFIFIRVCILLSVLALGAPHFGNSQFEAQTTDAFNQIQITAPITPPSAKRFPSSYPANILPNRNECGLDTISDRIYGGQVAGLDELPWLARIKYLRNSKPIYACHGSLISSRYVVTAGHCVEGLQIIGVRLGEWDTETDVDCVGDDCSDPPEDVEVESSFIYPFYNRKLIIGDIALLRLATPVNFTEFVRPICLPTTEYVARKDYDLDNSYVTGGWGRTEYELRAVVKRKITLNAVPMSICRLAIPRISDALASSSICAGGRKGEDSCAGDSGSSLVKLVSENNQLNWFLYGVTSFGPSKCGAEGLPGIYTRTTYYLDWILRTISANATEIVVKSQV</sequence>
<name>A0ACC0JLS3_CHOFU</name>
<gene>
    <name evidence="1" type="ORF">MSG28_006963</name>
</gene>
<comment type="caution">
    <text evidence="1">The sequence shown here is derived from an EMBL/GenBank/DDBJ whole genome shotgun (WGS) entry which is preliminary data.</text>
</comment>
<evidence type="ECO:0000313" key="1">
    <source>
        <dbReference type="EMBL" id="KAI8425112.1"/>
    </source>
</evidence>
<keyword evidence="2" id="KW-1185">Reference proteome</keyword>